<evidence type="ECO:0000256" key="3">
    <source>
        <dbReference type="ARBA" id="ARBA00022679"/>
    </source>
</evidence>
<dbReference type="AlphaFoldDB" id="A0A8J7DW58"/>
<keyword evidence="4 5" id="KW-0949">S-adenosyl-L-methionine</keyword>
<comment type="catalytic activity">
    <reaction evidence="5">
        <text>uridine(32) in tRNA + S-adenosyl-L-methionine = 2'-O-methyluridine(32) in tRNA + S-adenosyl-L-homocysteine + H(+)</text>
        <dbReference type="Rhea" id="RHEA:42936"/>
        <dbReference type="Rhea" id="RHEA-COMP:10107"/>
        <dbReference type="Rhea" id="RHEA-COMP:10290"/>
        <dbReference type="ChEBI" id="CHEBI:15378"/>
        <dbReference type="ChEBI" id="CHEBI:57856"/>
        <dbReference type="ChEBI" id="CHEBI:59789"/>
        <dbReference type="ChEBI" id="CHEBI:65315"/>
        <dbReference type="ChEBI" id="CHEBI:74478"/>
        <dbReference type="EC" id="2.1.1.200"/>
    </reaction>
</comment>
<comment type="caution">
    <text evidence="7">The sequence shown here is derived from an EMBL/GenBank/DDBJ whole genome shotgun (WGS) entry which is preliminary data.</text>
</comment>
<accession>A0A8J7DW58</accession>
<dbReference type="RefSeq" id="WP_194029236.1">
    <property type="nucleotide sequence ID" value="NZ_JADEWZ010000012.1"/>
</dbReference>
<proteinExistence type="inferred from homology"/>
<gene>
    <name evidence="5" type="primary">trmJ</name>
    <name evidence="7" type="ORF">IQ249_09545</name>
</gene>
<keyword evidence="8" id="KW-1185">Reference proteome</keyword>
<keyword evidence="2 5" id="KW-0489">Methyltransferase</keyword>
<dbReference type="Pfam" id="PF00588">
    <property type="entry name" value="SpoU_methylase"/>
    <property type="match status" value="1"/>
</dbReference>
<name>A0A8J7DW58_9CYAN</name>
<evidence type="ECO:0000256" key="5">
    <source>
        <dbReference type="RuleBase" id="RU362024"/>
    </source>
</evidence>
<comment type="subunit">
    <text evidence="5">Homodimer.</text>
</comment>
<protein>
    <recommendedName>
        <fullName evidence="5">tRNA (cytidine/uridine-2'-O-)-methyltransferase TrmJ</fullName>
        <ecNumber evidence="5">2.1.1.200</ecNumber>
    </recommendedName>
    <alternativeName>
        <fullName evidence="5">tRNA (cytidine(32)/uridine(32)-2'-O)-methyltransferase</fullName>
    </alternativeName>
    <alternativeName>
        <fullName evidence="5">tRNA Cm32/Um32 methyltransferase</fullName>
    </alternativeName>
</protein>
<dbReference type="PIRSF" id="PIRSF004808">
    <property type="entry name" value="LasT"/>
    <property type="match status" value="1"/>
</dbReference>
<keyword evidence="3" id="KW-0808">Transferase</keyword>
<evidence type="ECO:0000313" key="7">
    <source>
        <dbReference type="EMBL" id="MBE9116138.1"/>
    </source>
</evidence>
<dbReference type="NCBIfam" id="TIGR00050">
    <property type="entry name" value="rRNA_methyl_1"/>
    <property type="match status" value="1"/>
</dbReference>
<sequence>MNLATNVRIVLVEPAGALNVGAIARVMKNMGLYQLVLVNPQCDPLGEEARRMAVHGGEVLEGATRFENLPEALEGCQRAIATTARDRHVPLTLETPKQVLPWCLEGSPTALIFGPEYRGLSNQELNYAQRFLGIPSNPEYPSLNLAQAVAVCVYELYQLSQNNLAVPPQTTEAARLEDIEGYYQHLESTLLKIGYLQPHTATARMAKFRRLYNRASLSHDEVALLRGILRQVEWAIKPQAGDAE</sequence>
<comment type="similarity">
    <text evidence="1">Belongs to the class IV-like SAM-binding methyltransferase superfamily. RNA methyltransferase TrmH family.</text>
</comment>
<evidence type="ECO:0000256" key="4">
    <source>
        <dbReference type="ARBA" id="ARBA00022691"/>
    </source>
</evidence>
<dbReference type="InterPro" id="IPR029028">
    <property type="entry name" value="Alpha/beta_knot_MTases"/>
</dbReference>
<dbReference type="GO" id="GO:0160206">
    <property type="term" value="F:tRNA (cytidine(32)/uridine(32)-2'-O)-methyltransferase activity"/>
    <property type="evidence" value="ECO:0007669"/>
    <property type="project" value="UniProtKB-EC"/>
</dbReference>
<evidence type="ECO:0000256" key="2">
    <source>
        <dbReference type="ARBA" id="ARBA00022603"/>
    </source>
</evidence>
<dbReference type="PANTHER" id="PTHR42786:SF2">
    <property type="entry name" value="TRNA (CYTIDINE_URIDINE-2'-O-)-METHYLTRANSFERASE TRMJ"/>
    <property type="match status" value="1"/>
</dbReference>
<keyword evidence="5" id="KW-0819">tRNA processing</keyword>
<dbReference type="EMBL" id="JADEWZ010000012">
    <property type="protein sequence ID" value="MBE9116138.1"/>
    <property type="molecule type" value="Genomic_DNA"/>
</dbReference>
<comment type="function">
    <text evidence="5">Catalyzes the formation of 2'O-methylated cytidine (Cm32) or 2'O-methylated uridine (Um32) at position 32 in tRNA.</text>
</comment>
<dbReference type="GO" id="GO:0003723">
    <property type="term" value="F:RNA binding"/>
    <property type="evidence" value="ECO:0007669"/>
    <property type="project" value="InterPro"/>
</dbReference>
<dbReference type="Gene3D" id="3.40.1280.10">
    <property type="match status" value="1"/>
</dbReference>
<organism evidence="7 8">
    <name type="scientific">Lusitaniella coriacea LEGE 07157</name>
    <dbReference type="NCBI Taxonomy" id="945747"/>
    <lineage>
        <taxon>Bacteria</taxon>
        <taxon>Bacillati</taxon>
        <taxon>Cyanobacteriota</taxon>
        <taxon>Cyanophyceae</taxon>
        <taxon>Spirulinales</taxon>
        <taxon>Lusitaniellaceae</taxon>
        <taxon>Lusitaniella</taxon>
    </lineage>
</organism>
<dbReference type="GO" id="GO:0002128">
    <property type="term" value="P:tRNA nucleoside ribose methylation"/>
    <property type="evidence" value="ECO:0007669"/>
    <property type="project" value="TreeGrafter"/>
</dbReference>
<keyword evidence="5" id="KW-0963">Cytoplasm</keyword>
<evidence type="ECO:0000256" key="1">
    <source>
        <dbReference type="ARBA" id="ARBA00007228"/>
    </source>
</evidence>
<dbReference type="InterPro" id="IPR001537">
    <property type="entry name" value="SpoU_MeTrfase"/>
</dbReference>
<evidence type="ECO:0000313" key="8">
    <source>
        <dbReference type="Proteomes" id="UP000654482"/>
    </source>
</evidence>
<dbReference type="InterPro" id="IPR004384">
    <property type="entry name" value="RNA_MeTrfase_TrmJ/LasT"/>
</dbReference>
<dbReference type="GO" id="GO:0005829">
    <property type="term" value="C:cytosol"/>
    <property type="evidence" value="ECO:0007669"/>
    <property type="project" value="TreeGrafter"/>
</dbReference>
<comment type="catalytic activity">
    <reaction evidence="5">
        <text>cytidine(32) in tRNA + S-adenosyl-L-methionine = 2'-O-methylcytidine(32) in tRNA + S-adenosyl-L-homocysteine + H(+)</text>
        <dbReference type="Rhea" id="RHEA:42932"/>
        <dbReference type="Rhea" id="RHEA-COMP:10288"/>
        <dbReference type="Rhea" id="RHEA-COMP:10289"/>
        <dbReference type="ChEBI" id="CHEBI:15378"/>
        <dbReference type="ChEBI" id="CHEBI:57856"/>
        <dbReference type="ChEBI" id="CHEBI:59789"/>
        <dbReference type="ChEBI" id="CHEBI:74495"/>
        <dbReference type="ChEBI" id="CHEBI:82748"/>
        <dbReference type="EC" id="2.1.1.200"/>
    </reaction>
</comment>
<reference evidence="7" key="1">
    <citation type="submission" date="2020-10" db="EMBL/GenBank/DDBJ databases">
        <authorList>
            <person name="Castelo-Branco R."/>
            <person name="Eusebio N."/>
            <person name="Adriana R."/>
            <person name="Vieira A."/>
            <person name="Brugerolle De Fraissinette N."/>
            <person name="Rezende De Castro R."/>
            <person name="Schneider M.P."/>
            <person name="Vasconcelos V."/>
            <person name="Leao P.N."/>
        </authorList>
    </citation>
    <scope>NUCLEOTIDE SEQUENCE</scope>
    <source>
        <strain evidence="7">LEGE 07157</strain>
    </source>
</reference>
<dbReference type="InterPro" id="IPR029026">
    <property type="entry name" value="tRNA_m1G_MTases_N"/>
</dbReference>
<dbReference type="Gene3D" id="1.10.8.590">
    <property type="match status" value="1"/>
</dbReference>
<dbReference type="Proteomes" id="UP000654482">
    <property type="component" value="Unassembled WGS sequence"/>
</dbReference>
<dbReference type="CDD" id="cd18093">
    <property type="entry name" value="SpoU-like_TrmJ"/>
    <property type="match status" value="1"/>
</dbReference>
<comment type="subcellular location">
    <subcellularLocation>
        <location evidence="5">Cytoplasm</location>
    </subcellularLocation>
</comment>
<evidence type="ECO:0000259" key="6">
    <source>
        <dbReference type="Pfam" id="PF00588"/>
    </source>
</evidence>
<dbReference type="SUPFAM" id="SSF75217">
    <property type="entry name" value="alpha/beta knot"/>
    <property type="match status" value="1"/>
</dbReference>
<dbReference type="EC" id="2.1.1.200" evidence="5"/>
<feature type="domain" description="tRNA/rRNA methyltransferase SpoU type" evidence="6">
    <location>
        <begin position="7"/>
        <end position="154"/>
    </location>
</feature>
<dbReference type="PANTHER" id="PTHR42786">
    <property type="entry name" value="TRNA/RRNA METHYLTRANSFERASE"/>
    <property type="match status" value="1"/>
</dbReference>